<dbReference type="Gene3D" id="1.10.357.90">
    <property type="match status" value="1"/>
</dbReference>
<evidence type="ECO:0000256" key="8">
    <source>
        <dbReference type="ARBA" id="ARBA00022842"/>
    </source>
</evidence>
<dbReference type="InterPro" id="IPR000477">
    <property type="entry name" value="RT_dom"/>
</dbReference>
<keyword evidence="6 13" id="KW-0548">Nucleotidyltransferase</keyword>
<comment type="similarity">
    <text evidence="1 13">Belongs to the reverse transcriptase family. Telomerase subfamily.</text>
</comment>
<keyword evidence="11 13" id="KW-0539">Nucleus</keyword>
<dbReference type="GO" id="GO:0007004">
    <property type="term" value="P:telomere maintenance via telomerase"/>
    <property type="evidence" value="ECO:0007669"/>
    <property type="project" value="TreeGrafter"/>
</dbReference>
<dbReference type="SUPFAM" id="SSF56672">
    <property type="entry name" value="DNA/RNA polymerases"/>
    <property type="match status" value="1"/>
</dbReference>
<evidence type="ECO:0000256" key="12">
    <source>
        <dbReference type="ARBA" id="ARBA00048173"/>
    </source>
</evidence>
<feature type="compositionally biased region" description="Basic residues" evidence="14">
    <location>
        <begin position="209"/>
        <end position="219"/>
    </location>
</feature>
<keyword evidence="4 13" id="KW-0158">Chromosome</keyword>
<dbReference type="GO" id="GO:0000781">
    <property type="term" value="C:chromosome, telomeric region"/>
    <property type="evidence" value="ECO:0007669"/>
    <property type="project" value="UniProtKB-SubCell"/>
</dbReference>
<evidence type="ECO:0000256" key="3">
    <source>
        <dbReference type="ARBA" id="ARBA00016182"/>
    </source>
</evidence>
<dbReference type="KEGG" id="cdep:91086268"/>
<dbReference type="InterPro" id="IPR021891">
    <property type="entry name" value="Telomerase_RBD"/>
</dbReference>
<dbReference type="GO" id="GO:0000333">
    <property type="term" value="C:telomerase catalytic core complex"/>
    <property type="evidence" value="ECO:0007669"/>
    <property type="project" value="TreeGrafter"/>
</dbReference>
<dbReference type="GO" id="GO:0046872">
    <property type="term" value="F:metal ion binding"/>
    <property type="evidence" value="ECO:0007669"/>
    <property type="project" value="UniProtKB-KW"/>
</dbReference>
<dbReference type="Pfam" id="PF12009">
    <property type="entry name" value="Telomerase_RBD"/>
    <property type="match status" value="1"/>
</dbReference>
<evidence type="ECO:0000256" key="13">
    <source>
        <dbReference type="RuleBase" id="RU365061"/>
    </source>
</evidence>
<evidence type="ECO:0000256" key="5">
    <source>
        <dbReference type="ARBA" id="ARBA00022679"/>
    </source>
</evidence>
<keyword evidence="7 13" id="KW-0479">Metal-binding</keyword>
<dbReference type="PANTHER" id="PTHR12066">
    <property type="entry name" value="TELOMERASE REVERSE TRANSCRIPTASE"/>
    <property type="match status" value="1"/>
</dbReference>
<dbReference type="Pfam" id="PF00078">
    <property type="entry name" value="RVT_1"/>
    <property type="match status" value="1"/>
</dbReference>
<evidence type="ECO:0000256" key="10">
    <source>
        <dbReference type="ARBA" id="ARBA00022918"/>
    </source>
</evidence>
<accession>A0AAJ8M0T4</accession>
<dbReference type="GO" id="GO:0042162">
    <property type="term" value="F:telomeric DNA binding"/>
    <property type="evidence" value="ECO:0007669"/>
    <property type="project" value="TreeGrafter"/>
</dbReference>
<dbReference type="RefSeq" id="XP_066067582.1">
    <property type="nucleotide sequence ID" value="XM_066211485.1"/>
</dbReference>
<evidence type="ECO:0000256" key="7">
    <source>
        <dbReference type="ARBA" id="ARBA00022723"/>
    </source>
</evidence>
<dbReference type="GO" id="GO:0070034">
    <property type="term" value="F:telomerase RNA binding"/>
    <property type="evidence" value="ECO:0007669"/>
    <property type="project" value="TreeGrafter"/>
</dbReference>
<protein>
    <recommendedName>
        <fullName evidence="3 13">Telomerase reverse transcriptase</fullName>
        <ecNumber evidence="2 13">2.7.7.49</ecNumber>
    </recommendedName>
    <alternativeName>
        <fullName evidence="13">Telomerase catalytic subunit</fullName>
    </alternativeName>
</protein>
<evidence type="ECO:0000259" key="15">
    <source>
        <dbReference type="PROSITE" id="PS50878"/>
    </source>
</evidence>
<name>A0AAJ8M0T4_9TREE</name>
<evidence type="ECO:0000256" key="1">
    <source>
        <dbReference type="ARBA" id="ARBA00008001"/>
    </source>
</evidence>
<dbReference type="SMART" id="SM00975">
    <property type="entry name" value="Telomerase_RBD"/>
    <property type="match status" value="1"/>
</dbReference>
<dbReference type="Proteomes" id="UP000094043">
    <property type="component" value="Chromosome 2"/>
</dbReference>
<sequence>MGKLESPSPIHHKTLSNYFTHLYSLSVFLSHLLGEPIQKEGDSANFAEFLNTSICAFITEKEIDKITFDHGQKQVHFSQQEAVDRILNKLGKQISSKQLGSNVLTTISKKYDIADQPINLSRPHIPNQYIHNPANTFLSTSWEIIRKRVGDRAFHKFIVHSALFLPVGNNCYLQLSGTPLYDIYDQQQQYQTHSKVQWQLKRKSENRKDRRSKKKQRKIHIGDVGQNAHPNKSCEPPSSRPSAKIKSPADINIDRQKMFYGKPFFITAGKVSSGLPPSQRMIPIAREILIRHSRIDYPQIMRECSSAKENREFVSPSTFSLHPMKHKTQSQLVTQVTPNGISRSESEPSLLPTRAKDSKNLLLAPLSHNQVCWFVSTVIKHLFSTETLGSEHNLRVLLVNIRRFIKAKQFETINLHSALQNIQVTEFRWLKIIGEERQRVSQAEMDKRTRLVHNLIQWIFDGFLIPLLKNTFYITETTMTKYETLYYAQEDWAKATQPHFDKLRTRLLEELSQNETFFARQARLGVSAVRLIPKTSGFRPIVNLGRKIRQKQAPGVSLKKEYIQSPNQILGDLHRVLTCEKTRRKQMLGGSLFGTNEIFAPLSNLKNDLLDKHGKMPRLHFVKMDIQTAFDTIKQDKMLGIVEKILSENEQYCIMLFALLLPSGSNAYQGTSKKLFRLKAVPETDVHASFKEHAKEFAKNMRNVAIVDLVKRRTVTTEECLRLLREHIKDNFWQIGKKYYRQRTGIPQGSKVSSLLCSFFYSYLENEYLSWSRRKGSILLRYTDDFLYVTDEYSLARRFVDVMARGFHEYGAHISMEKTLLSFEYEAGCRLAPVCDIDANGEMYFPYCGLLINTKTLDIMPDFNRTLKHPIKQSFARRTTRQEGSAFVSWYSRQLENRNHAAYLDTVHNDIITVQMNILINFALTTMKVPYYFAQINVHNRKLDRLVFTSLLASAEYTYNAGRARVRHHAHVEGLVGEHYRVRKNDLYYLAMAAMIKVLKRKASKFKGVVDLLEEELKKRIYKGMAERYDDIIHKVWGRLKAAKY</sequence>
<dbReference type="Gene3D" id="1.10.132.70">
    <property type="match status" value="1"/>
</dbReference>
<dbReference type="EMBL" id="CP143785">
    <property type="protein sequence ID" value="WVN86882.1"/>
    <property type="molecule type" value="Genomic_DNA"/>
</dbReference>
<evidence type="ECO:0000313" key="16">
    <source>
        <dbReference type="EMBL" id="WVN86882.1"/>
    </source>
</evidence>
<evidence type="ECO:0000256" key="4">
    <source>
        <dbReference type="ARBA" id="ARBA00022454"/>
    </source>
</evidence>
<dbReference type="PROSITE" id="PS50878">
    <property type="entry name" value="RT_POL"/>
    <property type="match status" value="1"/>
</dbReference>
<dbReference type="InterPro" id="IPR043502">
    <property type="entry name" value="DNA/RNA_pol_sf"/>
</dbReference>
<keyword evidence="17" id="KW-1185">Reference proteome</keyword>
<comment type="function">
    <text evidence="13">Telomerase is a ribonucleoprotein enzyme essential for the replication of chromosome termini in most eukaryotes. It elongates telomeres. It is a reverse transcriptase that adds simple sequence repeats to chromosome ends by copying a template sequence within the RNA component of the enzyme.</text>
</comment>
<gene>
    <name evidence="16" type="ORF">L203_102056</name>
</gene>
<comment type="catalytic activity">
    <reaction evidence="12 13">
        <text>DNA(n) + a 2'-deoxyribonucleoside 5'-triphosphate = DNA(n+1) + diphosphate</text>
        <dbReference type="Rhea" id="RHEA:22508"/>
        <dbReference type="Rhea" id="RHEA-COMP:17339"/>
        <dbReference type="Rhea" id="RHEA-COMP:17340"/>
        <dbReference type="ChEBI" id="CHEBI:33019"/>
        <dbReference type="ChEBI" id="CHEBI:61560"/>
        <dbReference type="ChEBI" id="CHEBI:173112"/>
        <dbReference type="EC" id="2.7.7.49"/>
    </reaction>
</comment>
<evidence type="ECO:0000256" key="11">
    <source>
        <dbReference type="ARBA" id="ARBA00023242"/>
    </source>
</evidence>
<keyword evidence="5 13" id="KW-0808">Transferase</keyword>
<dbReference type="PANTHER" id="PTHR12066:SF0">
    <property type="entry name" value="TELOMERASE REVERSE TRANSCRIPTASE"/>
    <property type="match status" value="1"/>
</dbReference>
<keyword evidence="9 13" id="KW-0779">Telomere</keyword>
<reference evidence="16" key="2">
    <citation type="journal article" date="2022" name="Elife">
        <title>Obligate sexual reproduction of a homothallic fungus closely related to the Cryptococcus pathogenic species complex.</title>
        <authorList>
            <person name="Passer A.R."/>
            <person name="Clancey S.A."/>
            <person name="Shea T."/>
            <person name="David-Palma M."/>
            <person name="Averette A.F."/>
            <person name="Boekhout T."/>
            <person name="Porcel B.M."/>
            <person name="Nowrousian M."/>
            <person name="Cuomo C.A."/>
            <person name="Sun S."/>
            <person name="Heitman J."/>
            <person name="Coelho M.A."/>
        </authorList>
    </citation>
    <scope>NUCLEOTIDE SEQUENCE</scope>
    <source>
        <strain evidence="16">CBS 7841</strain>
    </source>
</reference>
<dbReference type="GeneID" id="91086268"/>
<proteinExistence type="inferred from homology"/>
<evidence type="ECO:0000256" key="6">
    <source>
        <dbReference type="ARBA" id="ARBA00022695"/>
    </source>
</evidence>
<dbReference type="EC" id="2.7.7.49" evidence="2 13"/>
<organism evidence="16 17">
    <name type="scientific">Cryptococcus depauperatus CBS 7841</name>
    <dbReference type="NCBI Taxonomy" id="1295531"/>
    <lineage>
        <taxon>Eukaryota</taxon>
        <taxon>Fungi</taxon>
        <taxon>Dikarya</taxon>
        <taxon>Basidiomycota</taxon>
        <taxon>Agaricomycotina</taxon>
        <taxon>Tremellomycetes</taxon>
        <taxon>Tremellales</taxon>
        <taxon>Cryptococcaceae</taxon>
        <taxon>Cryptococcus</taxon>
    </lineage>
</organism>
<evidence type="ECO:0000313" key="17">
    <source>
        <dbReference type="Proteomes" id="UP000094043"/>
    </source>
</evidence>
<dbReference type="Gene3D" id="3.30.70.2630">
    <property type="match status" value="1"/>
</dbReference>
<evidence type="ECO:0000256" key="14">
    <source>
        <dbReference type="SAM" id="MobiDB-lite"/>
    </source>
</evidence>
<evidence type="ECO:0000256" key="9">
    <source>
        <dbReference type="ARBA" id="ARBA00022895"/>
    </source>
</evidence>
<keyword evidence="10 13" id="KW-0695">RNA-directed DNA polymerase</keyword>
<dbReference type="GO" id="GO:0003720">
    <property type="term" value="F:telomerase activity"/>
    <property type="evidence" value="ECO:0007669"/>
    <property type="project" value="InterPro"/>
</dbReference>
<comment type="subcellular location">
    <subcellularLocation>
        <location evidence="13">Nucleus</location>
    </subcellularLocation>
    <subcellularLocation>
        <location evidence="13">Chromosome</location>
        <location evidence="13">Telomere</location>
    </subcellularLocation>
</comment>
<dbReference type="InterPro" id="IPR003545">
    <property type="entry name" value="Telomerase_RT"/>
</dbReference>
<reference evidence="16" key="1">
    <citation type="submission" date="2016-06" db="EMBL/GenBank/DDBJ databases">
        <authorList>
            <person name="Cuomo C."/>
            <person name="Litvintseva A."/>
            <person name="Heitman J."/>
            <person name="Chen Y."/>
            <person name="Sun S."/>
            <person name="Springer D."/>
            <person name="Dromer F."/>
            <person name="Young S."/>
            <person name="Zeng Q."/>
            <person name="Chapman S."/>
            <person name="Gujja S."/>
            <person name="Saif S."/>
            <person name="Birren B."/>
        </authorList>
    </citation>
    <scope>NUCLEOTIDE SEQUENCE</scope>
    <source>
        <strain evidence="16">CBS 7841</strain>
    </source>
</reference>
<feature type="region of interest" description="Disordered" evidence="14">
    <location>
        <begin position="195"/>
        <end position="250"/>
    </location>
</feature>
<dbReference type="CDD" id="cd01648">
    <property type="entry name" value="TERT"/>
    <property type="match status" value="1"/>
</dbReference>
<reference evidence="16" key="3">
    <citation type="submission" date="2024-01" db="EMBL/GenBank/DDBJ databases">
        <authorList>
            <person name="Coelho M.A."/>
            <person name="David-Palma M."/>
            <person name="Shea T."/>
            <person name="Sun S."/>
            <person name="Cuomo C.A."/>
            <person name="Heitman J."/>
        </authorList>
    </citation>
    <scope>NUCLEOTIDE SEQUENCE</scope>
    <source>
        <strain evidence="16">CBS 7841</strain>
    </source>
</reference>
<dbReference type="AlphaFoldDB" id="A0AAJ8M0T4"/>
<keyword evidence="8 13" id="KW-0460">Magnesium</keyword>
<evidence type="ECO:0000256" key="2">
    <source>
        <dbReference type="ARBA" id="ARBA00012493"/>
    </source>
</evidence>
<feature type="domain" description="Reverse transcriptase" evidence="15">
    <location>
        <begin position="513"/>
        <end position="852"/>
    </location>
</feature>
<dbReference type="PRINTS" id="PR01365">
    <property type="entry name" value="TELOMERASERT"/>
</dbReference>